<dbReference type="Proteomes" id="UP000437017">
    <property type="component" value="Unassembled WGS sequence"/>
</dbReference>
<dbReference type="GO" id="GO:0005768">
    <property type="term" value="C:endosome"/>
    <property type="evidence" value="ECO:0007669"/>
    <property type="project" value="TreeGrafter"/>
</dbReference>
<dbReference type="AlphaFoldDB" id="A0A643CA09"/>
<feature type="non-terminal residue" evidence="10">
    <location>
        <position position="220"/>
    </location>
</feature>
<evidence type="ECO:0000256" key="4">
    <source>
        <dbReference type="ARBA" id="ARBA00022729"/>
    </source>
</evidence>
<feature type="domain" description="Peptidase A1" evidence="9">
    <location>
        <begin position="1"/>
        <end position="68"/>
    </location>
</feature>
<feature type="non-terminal residue" evidence="10">
    <location>
        <position position="1"/>
    </location>
</feature>
<dbReference type="InterPro" id="IPR021109">
    <property type="entry name" value="Peptidase_aspartic_dom_sf"/>
</dbReference>
<keyword evidence="7" id="KW-0865">Zymogen</keyword>
<dbReference type="InterPro" id="IPR033121">
    <property type="entry name" value="PEPTIDASE_A1"/>
</dbReference>
<dbReference type="PANTHER" id="PTHR47966:SF26">
    <property type="entry name" value="CATHEPSIN E"/>
    <property type="match status" value="1"/>
</dbReference>
<dbReference type="SUPFAM" id="SSF50630">
    <property type="entry name" value="Acid proteases"/>
    <property type="match status" value="1"/>
</dbReference>
<proteinExistence type="inferred from homology"/>
<keyword evidence="3" id="KW-0645">Protease</keyword>
<evidence type="ECO:0000256" key="2">
    <source>
        <dbReference type="ARBA" id="ARBA00015580"/>
    </source>
</evidence>
<dbReference type="GO" id="GO:0004190">
    <property type="term" value="F:aspartic-type endopeptidase activity"/>
    <property type="evidence" value="ECO:0007669"/>
    <property type="project" value="UniProtKB-KW"/>
</dbReference>
<dbReference type="Pfam" id="PF00026">
    <property type="entry name" value="Asp"/>
    <property type="match status" value="2"/>
</dbReference>
<keyword evidence="11" id="KW-1185">Reference proteome</keyword>
<dbReference type="Gene3D" id="2.40.70.10">
    <property type="entry name" value="Acid Proteases"/>
    <property type="match status" value="2"/>
</dbReference>
<dbReference type="InterPro" id="IPR001461">
    <property type="entry name" value="Aspartic_peptidase_A1"/>
</dbReference>
<evidence type="ECO:0000313" key="10">
    <source>
        <dbReference type="EMBL" id="KAB0396645.1"/>
    </source>
</evidence>
<dbReference type="OrthoDB" id="771136at2759"/>
<evidence type="ECO:0000313" key="11">
    <source>
        <dbReference type="Proteomes" id="UP000437017"/>
    </source>
</evidence>
<dbReference type="GO" id="GO:0019886">
    <property type="term" value="P:antigen processing and presentation of exogenous peptide antigen via MHC class II"/>
    <property type="evidence" value="ECO:0007669"/>
    <property type="project" value="TreeGrafter"/>
</dbReference>
<dbReference type="EMBL" id="SGJD01002117">
    <property type="protein sequence ID" value="KAB0396645.1"/>
    <property type="molecule type" value="Genomic_DNA"/>
</dbReference>
<name>A0A643CA09_BALPH</name>
<keyword evidence="5" id="KW-0064">Aspartyl protease</keyword>
<keyword evidence="4" id="KW-0732">Signal</keyword>
<sequence length="220" mass="24029">VEGLTEVGQQFEESVTETDQSFMNAESDGILGLGCHCLAAERGTLVFDTMAQKLVDLPVFSVYTSRLSPSHQTRLLADCSGHNPGGRHHDVLLRRLQAIVDPGASLITGPSGSSKQLHRSLGQSPWMGNWEASEWILCAVFSYTVECVNIGVLLDVTFTINGVPHTLQPTAYTLLKFMDGMKFLISGFQGSDIQPPTWSFRTLSNVSLNSFTAFDHGNNH</sequence>
<comment type="similarity">
    <text evidence="1">Belongs to the peptidase A1 family.</text>
</comment>
<protein>
    <recommendedName>
        <fullName evidence="2">Cathepsin E</fullName>
    </recommendedName>
</protein>
<organism evidence="10 11">
    <name type="scientific">Balaenoptera physalus</name>
    <name type="common">Fin whale</name>
    <name type="synonym">Balaena physalus</name>
    <dbReference type="NCBI Taxonomy" id="9770"/>
    <lineage>
        <taxon>Eukaryota</taxon>
        <taxon>Metazoa</taxon>
        <taxon>Chordata</taxon>
        <taxon>Craniata</taxon>
        <taxon>Vertebrata</taxon>
        <taxon>Euteleostomi</taxon>
        <taxon>Mammalia</taxon>
        <taxon>Eutheria</taxon>
        <taxon>Laurasiatheria</taxon>
        <taxon>Artiodactyla</taxon>
        <taxon>Whippomorpha</taxon>
        <taxon>Cetacea</taxon>
        <taxon>Mysticeti</taxon>
        <taxon>Balaenopteridae</taxon>
        <taxon>Balaenoptera</taxon>
    </lineage>
</organism>
<comment type="caution">
    <text evidence="10">The sequence shown here is derived from an EMBL/GenBank/DDBJ whole genome shotgun (WGS) entry which is preliminary data.</text>
</comment>
<accession>A0A643CA09</accession>
<dbReference type="GO" id="GO:0006508">
    <property type="term" value="P:proteolysis"/>
    <property type="evidence" value="ECO:0007669"/>
    <property type="project" value="UniProtKB-KW"/>
</dbReference>
<keyword evidence="6" id="KW-0378">Hydrolase</keyword>
<evidence type="ECO:0000256" key="5">
    <source>
        <dbReference type="ARBA" id="ARBA00022750"/>
    </source>
</evidence>
<reference evidence="10 11" key="1">
    <citation type="journal article" date="2019" name="PLoS ONE">
        <title>Genomic analyses reveal an absence of contemporary introgressive admixture between fin whales and blue whales, despite known hybrids.</title>
        <authorList>
            <person name="Westbury M.V."/>
            <person name="Petersen B."/>
            <person name="Lorenzen E.D."/>
        </authorList>
    </citation>
    <scope>NUCLEOTIDE SEQUENCE [LARGE SCALE GENOMIC DNA]</scope>
    <source>
        <strain evidence="10">FinWhale-01</strain>
    </source>
</reference>
<evidence type="ECO:0000256" key="7">
    <source>
        <dbReference type="ARBA" id="ARBA00023145"/>
    </source>
</evidence>
<evidence type="ECO:0000259" key="9">
    <source>
        <dbReference type="Pfam" id="PF00026"/>
    </source>
</evidence>
<feature type="domain" description="Peptidase A1" evidence="9">
    <location>
        <begin position="94"/>
        <end position="219"/>
    </location>
</feature>
<gene>
    <name evidence="10" type="ORF">E2I00_012353</name>
</gene>
<comment type="function">
    <text evidence="8">May have a role in immune function. Probably involved in the processing of antigenic peptides during MHC class II-mediated antigen presentation. May play a role in activation-induced lymphocyte depletion in the thymus, and in neuronal degeneration and glial cell activation in the brain.</text>
</comment>
<evidence type="ECO:0000256" key="3">
    <source>
        <dbReference type="ARBA" id="ARBA00022670"/>
    </source>
</evidence>
<evidence type="ECO:0000256" key="6">
    <source>
        <dbReference type="ARBA" id="ARBA00022801"/>
    </source>
</evidence>
<evidence type="ECO:0000256" key="8">
    <source>
        <dbReference type="ARBA" id="ARBA00024985"/>
    </source>
</evidence>
<dbReference type="PANTHER" id="PTHR47966">
    <property type="entry name" value="BETA-SITE APP-CLEAVING ENZYME, ISOFORM A-RELATED"/>
    <property type="match status" value="1"/>
</dbReference>
<evidence type="ECO:0000256" key="1">
    <source>
        <dbReference type="ARBA" id="ARBA00007447"/>
    </source>
</evidence>